<dbReference type="AlphaFoldDB" id="A0A9N9KW08"/>
<reference evidence="2" key="1">
    <citation type="submission" date="2021-07" db="EMBL/GenBank/DDBJ databases">
        <authorList>
            <person name="Durling M."/>
        </authorList>
    </citation>
    <scope>NUCLEOTIDE SEQUENCE</scope>
</reference>
<sequence>MDCPICGNNSCTCNRGKKRCSNKFCAYYQLSKARGYRHPPASDSSAEMKEEMGGGSPEDAGYDSEKA</sequence>
<name>A0A9N9KW08_9HELO</name>
<dbReference type="EMBL" id="CAJVRL010000049">
    <property type="protein sequence ID" value="CAG8953130.1"/>
    <property type="molecule type" value="Genomic_DNA"/>
</dbReference>
<gene>
    <name evidence="2" type="ORF">HYFRA_00003328</name>
</gene>
<accession>A0A9N9KW08</accession>
<organism evidence="2 3">
    <name type="scientific">Hymenoscyphus fraxineus</name>
    <dbReference type="NCBI Taxonomy" id="746836"/>
    <lineage>
        <taxon>Eukaryota</taxon>
        <taxon>Fungi</taxon>
        <taxon>Dikarya</taxon>
        <taxon>Ascomycota</taxon>
        <taxon>Pezizomycotina</taxon>
        <taxon>Leotiomycetes</taxon>
        <taxon>Helotiales</taxon>
        <taxon>Helotiaceae</taxon>
        <taxon>Hymenoscyphus</taxon>
    </lineage>
</organism>
<evidence type="ECO:0000256" key="1">
    <source>
        <dbReference type="SAM" id="MobiDB-lite"/>
    </source>
</evidence>
<protein>
    <submittedName>
        <fullName evidence="2">Uncharacterized protein</fullName>
    </submittedName>
</protein>
<feature type="region of interest" description="Disordered" evidence="1">
    <location>
        <begin position="35"/>
        <end position="67"/>
    </location>
</feature>
<evidence type="ECO:0000313" key="3">
    <source>
        <dbReference type="Proteomes" id="UP000696280"/>
    </source>
</evidence>
<dbReference type="Proteomes" id="UP000696280">
    <property type="component" value="Unassembled WGS sequence"/>
</dbReference>
<comment type="caution">
    <text evidence="2">The sequence shown here is derived from an EMBL/GenBank/DDBJ whole genome shotgun (WGS) entry which is preliminary data.</text>
</comment>
<proteinExistence type="predicted"/>
<keyword evidence="3" id="KW-1185">Reference proteome</keyword>
<evidence type="ECO:0000313" key="2">
    <source>
        <dbReference type="EMBL" id="CAG8953130.1"/>
    </source>
</evidence>